<dbReference type="Proteomes" id="UP000005237">
    <property type="component" value="Unassembled WGS sequence"/>
</dbReference>
<accession>A0A8R1IAB2</accession>
<feature type="region of interest" description="Disordered" evidence="1">
    <location>
        <begin position="1"/>
        <end position="30"/>
    </location>
</feature>
<organism evidence="2 3">
    <name type="scientific">Caenorhabditis japonica</name>
    <dbReference type="NCBI Taxonomy" id="281687"/>
    <lineage>
        <taxon>Eukaryota</taxon>
        <taxon>Metazoa</taxon>
        <taxon>Ecdysozoa</taxon>
        <taxon>Nematoda</taxon>
        <taxon>Chromadorea</taxon>
        <taxon>Rhabditida</taxon>
        <taxon>Rhabditina</taxon>
        <taxon>Rhabditomorpha</taxon>
        <taxon>Rhabditoidea</taxon>
        <taxon>Rhabditidae</taxon>
        <taxon>Peloderinae</taxon>
        <taxon>Caenorhabditis</taxon>
    </lineage>
</organism>
<sequence>MAGRKSARNAERVERQEPVHQPIRKSGILSPHEELRERLLETAIDIKENIPERRVTSGSGSTSDGSETRKRRSTKVTRFFG</sequence>
<proteinExistence type="predicted"/>
<reference evidence="2" key="2">
    <citation type="submission" date="2022-06" db="UniProtKB">
        <authorList>
            <consortium name="EnsemblMetazoa"/>
        </authorList>
    </citation>
    <scope>IDENTIFICATION</scope>
    <source>
        <strain evidence="2">DF5081</strain>
    </source>
</reference>
<feature type="compositionally biased region" description="Basic and acidic residues" evidence="1">
    <location>
        <begin position="8"/>
        <end position="18"/>
    </location>
</feature>
<evidence type="ECO:0000313" key="2">
    <source>
        <dbReference type="EnsemblMetazoa" id="CJA26433a.1"/>
    </source>
</evidence>
<protein>
    <submittedName>
        <fullName evidence="2">Uncharacterized protein</fullName>
    </submittedName>
</protein>
<feature type="compositionally biased region" description="Low complexity" evidence="1">
    <location>
        <begin position="56"/>
        <end position="65"/>
    </location>
</feature>
<evidence type="ECO:0000313" key="3">
    <source>
        <dbReference type="Proteomes" id="UP000005237"/>
    </source>
</evidence>
<feature type="region of interest" description="Disordered" evidence="1">
    <location>
        <begin position="49"/>
        <end position="81"/>
    </location>
</feature>
<reference evidence="3" key="1">
    <citation type="submission" date="2010-08" db="EMBL/GenBank/DDBJ databases">
        <authorList>
            <consortium name="Caenorhabditis japonica Sequencing Consortium"/>
            <person name="Wilson R.K."/>
        </authorList>
    </citation>
    <scope>NUCLEOTIDE SEQUENCE [LARGE SCALE GENOMIC DNA]</scope>
    <source>
        <strain evidence="3">DF5081</strain>
    </source>
</reference>
<keyword evidence="3" id="KW-1185">Reference proteome</keyword>
<evidence type="ECO:0000256" key="1">
    <source>
        <dbReference type="SAM" id="MobiDB-lite"/>
    </source>
</evidence>
<name>A0A8R1IAB2_CAEJA</name>
<dbReference type="EnsemblMetazoa" id="CJA26433a.1">
    <property type="protein sequence ID" value="CJA26433a.1"/>
    <property type="gene ID" value="WBGene00182005"/>
</dbReference>
<dbReference type="AlphaFoldDB" id="A0A8R1IAB2"/>